<feature type="compositionally biased region" description="Basic and acidic residues" evidence="1">
    <location>
        <begin position="63"/>
        <end position="73"/>
    </location>
</feature>
<proteinExistence type="predicted"/>
<dbReference type="EMBL" id="KE344806">
    <property type="protein sequence ID" value="EXB80315.1"/>
    <property type="molecule type" value="Genomic_DNA"/>
</dbReference>
<evidence type="ECO:0000313" key="3">
    <source>
        <dbReference type="Proteomes" id="UP000030645"/>
    </source>
</evidence>
<accession>W9RZP7</accession>
<gene>
    <name evidence="2" type="ORF">L484_025171</name>
</gene>
<name>W9RZP7_9ROSA</name>
<keyword evidence="3" id="KW-1185">Reference proteome</keyword>
<dbReference type="AlphaFoldDB" id="W9RZP7"/>
<sequence length="98" mass="10426">MTVSAISLAREASTRMRRRLRSKARAESTEQSAEDELVRAEAALGGARKVREGVEENGGGGLDLHDNEAREGDVLDNGDPGEGFLLEGAIFDAVGDEI</sequence>
<organism evidence="2 3">
    <name type="scientific">Morus notabilis</name>
    <dbReference type="NCBI Taxonomy" id="981085"/>
    <lineage>
        <taxon>Eukaryota</taxon>
        <taxon>Viridiplantae</taxon>
        <taxon>Streptophyta</taxon>
        <taxon>Embryophyta</taxon>
        <taxon>Tracheophyta</taxon>
        <taxon>Spermatophyta</taxon>
        <taxon>Magnoliopsida</taxon>
        <taxon>eudicotyledons</taxon>
        <taxon>Gunneridae</taxon>
        <taxon>Pentapetalae</taxon>
        <taxon>rosids</taxon>
        <taxon>fabids</taxon>
        <taxon>Rosales</taxon>
        <taxon>Moraceae</taxon>
        <taxon>Moreae</taxon>
        <taxon>Morus</taxon>
    </lineage>
</organism>
<feature type="region of interest" description="Disordered" evidence="1">
    <location>
        <begin position="17"/>
        <end position="36"/>
    </location>
</feature>
<protein>
    <submittedName>
        <fullName evidence="2">Uncharacterized protein</fullName>
    </submittedName>
</protein>
<feature type="region of interest" description="Disordered" evidence="1">
    <location>
        <begin position="49"/>
        <end position="79"/>
    </location>
</feature>
<evidence type="ECO:0000313" key="2">
    <source>
        <dbReference type="EMBL" id="EXB80315.1"/>
    </source>
</evidence>
<evidence type="ECO:0000256" key="1">
    <source>
        <dbReference type="SAM" id="MobiDB-lite"/>
    </source>
</evidence>
<dbReference type="Proteomes" id="UP000030645">
    <property type="component" value="Unassembled WGS sequence"/>
</dbReference>
<reference evidence="3" key="1">
    <citation type="submission" date="2013-01" db="EMBL/GenBank/DDBJ databases">
        <title>Draft Genome Sequence of a Mulberry Tree, Morus notabilis C.K. Schneid.</title>
        <authorList>
            <person name="He N."/>
            <person name="Zhao S."/>
        </authorList>
    </citation>
    <scope>NUCLEOTIDE SEQUENCE</scope>
</reference>